<protein>
    <submittedName>
        <fullName evidence="8">Uncharacterized protein</fullName>
    </submittedName>
</protein>
<reference evidence="8" key="2">
    <citation type="submission" date="2020-08" db="EMBL/GenBank/DDBJ databases">
        <title>Plant Genome Project.</title>
        <authorList>
            <person name="Zhang R.-G."/>
        </authorList>
    </citation>
    <scope>NUCLEOTIDE SEQUENCE</scope>
    <source>
        <strain evidence="8">Huo1</strain>
        <tissue evidence="8">Leaf</tissue>
    </source>
</reference>
<accession>A0A8X8Z416</accession>
<dbReference type="GO" id="GO:0009507">
    <property type="term" value="C:chloroplast"/>
    <property type="evidence" value="ECO:0007669"/>
    <property type="project" value="TreeGrafter"/>
</dbReference>
<evidence type="ECO:0000259" key="7">
    <source>
        <dbReference type="Pfam" id="PF03936"/>
    </source>
</evidence>
<comment type="pathway">
    <text evidence="1">Secondary metabolite biosynthesis; terpenoid biosynthesis.</text>
</comment>
<dbReference type="AlphaFoldDB" id="A0A8X8Z416"/>
<dbReference type="EMBL" id="PNBA02000019">
    <property type="protein sequence ID" value="KAG6391031.1"/>
    <property type="molecule type" value="Genomic_DNA"/>
</dbReference>
<keyword evidence="9" id="KW-1185">Reference proteome</keyword>
<proteinExistence type="inferred from homology"/>
<organism evidence="8">
    <name type="scientific">Salvia splendens</name>
    <name type="common">Scarlet sage</name>
    <dbReference type="NCBI Taxonomy" id="180675"/>
    <lineage>
        <taxon>Eukaryota</taxon>
        <taxon>Viridiplantae</taxon>
        <taxon>Streptophyta</taxon>
        <taxon>Embryophyta</taxon>
        <taxon>Tracheophyta</taxon>
        <taxon>Spermatophyta</taxon>
        <taxon>Magnoliopsida</taxon>
        <taxon>eudicotyledons</taxon>
        <taxon>Gunneridae</taxon>
        <taxon>Pentapetalae</taxon>
        <taxon>asterids</taxon>
        <taxon>lamiids</taxon>
        <taxon>Lamiales</taxon>
        <taxon>Lamiaceae</taxon>
        <taxon>Nepetoideae</taxon>
        <taxon>Mentheae</taxon>
        <taxon>Salviinae</taxon>
        <taxon>Salvia</taxon>
        <taxon>Salvia subgen. Calosphace</taxon>
        <taxon>core Calosphace</taxon>
    </lineage>
</organism>
<evidence type="ECO:0000256" key="5">
    <source>
        <dbReference type="ARBA" id="ARBA00023239"/>
    </source>
</evidence>
<keyword evidence="4" id="KW-0460">Magnesium</keyword>
<dbReference type="InterPro" id="IPR008930">
    <property type="entry name" value="Terpenoid_cyclase/PrenylTrfase"/>
</dbReference>
<sequence>MSLAFVTSFSGNSVGSLRNTFPRHGFPVTANKSSLTFRCSLTTTELRKKLKEKFKEEDNDSRETAIVHIPSNLCVIDTLQRLGLNRYFQSEIDTILESTYMLWQQKHKIMFSNVATHAMAFRLLRVKGYEVSSEELAPYDNQDGVSQQTIDVAMVIELYRAAHERIYEEETTLENILAWTTTFLNHQLHSNSIPDKKLHKLVEFYMNNYHGIPIRLGVRRNLDLYDMSHYQALRLKNRFSNICNEDFIALAMQDFTICQAQYHKELQQLQRWYADCRLDTLKFGRQVVFISYFLASLVIDDCATSAHARLAFTKTTVLVTLIDDFFDYGGSRKECYHIHELVNEWKGKASAEYESKEVEILFTALYNTVNELAVMAGVEQGRSVKEFIIGMWVEVLSSFKVELDTWSDGSQQSFDEYMSTSWLSISGKIVILVALQFIGVKLSDEMLMSEECSDLSRHVSIIIRLINDVCSFEVSFFLFSPLKYLINSK</sequence>
<evidence type="ECO:0000313" key="8">
    <source>
        <dbReference type="EMBL" id="KAG6391031.1"/>
    </source>
</evidence>
<evidence type="ECO:0000256" key="4">
    <source>
        <dbReference type="ARBA" id="ARBA00022842"/>
    </source>
</evidence>
<feature type="domain" description="Terpene synthase metal-binding" evidence="7">
    <location>
        <begin position="275"/>
        <end position="473"/>
    </location>
</feature>
<dbReference type="Gene3D" id="1.10.600.10">
    <property type="entry name" value="Farnesyl Diphosphate Synthase"/>
    <property type="match status" value="1"/>
</dbReference>
<comment type="caution">
    <text evidence="8">The sequence shown here is derived from an EMBL/GenBank/DDBJ whole genome shotgun (WGS) entry which is preliminary data.</text>
</comment>
<dbReference type="PANTHER" id="PTHR31739:SF33">
    <property type="entry name" value="CIS-ABIENOL SYNTHASE, CHLOROPLASTIC"/>
    <property type="match status" value="1"/>
</dbReference>
<dbReference type="GO" id="GO:0010333">
    <property type="term" value="F:terpene synthase activity"/>
    <property type="evidence" value="ECO:0007669"/>
    <property type="project" value="InterPro"/>
</dbReference>
<evidence type="ECO:0000259" key="6">
    <source>
        <dbReference type="Pfam" id="PF01397"/>
    </source>
</evidence>
<evidence type="ECO:0000256" key="2">
    <source>
        <dbReference type="ARBA" id="ARBA00006333"/>
    </source>
</evidence>
<dbReference type="Gene3D" id="1.50.10.130">
    <property type="entry name" value="Terpene synthase, N-terminal domain"/>
    <property type="match status" value="1"/>
</dbReference>
<name>A0A8X8Z416_SALSN</name>
<evidence type="ECO:0000313" key="9">
    <source>
        <dbReference type="Proteomes" id="UP000298416"/>
    </source>
</evidence>
<dbReference type="Proteomes" id="UP000298416">
    <property type="component" value="Unassembled WGS sequence"/>
</dbReference>
<dbReference type="PANTHER" id="PTHR31739">
    <property type="entry name" value="ENT-COPALYL DIPHOSPHATE SYNTHASE, CHLOROPLASTIC"/>
    <property type="match status" value="1"/>
</dbReference>
<dbReference type="InterPro" id="IPR050148">
    <property type="entry name" value="Terpene_synthase-like"/>
</dbReference>
<dbReference type="InterPro" id="IPR036965">
    <property type="entry name" value="Terpene_synth_N_sf"/>
</dbReference>
<reference evidence="8" key="1">
    <citation type="submission" date="2018-01" db="EMBL/GenBank/DDBJ databases">
        <authorList>
            <person name="Mao J.F."/>
        </authorList>
    </citation>
    <scope>NUCLEOTIDE SEQUENCE</scope>
    <source>
        <strain evidence="8">Huo1</strain>
        <tissue evidence="8">Leaf</tissue>
    </source>
</reference>
<dbReference type="SUPFAM" id="SSF48239">
    <property type="entry name" value="Terpenoid cyclases/Protein prenyltransferases"/>
    <property type="match status" value="1"/>
</dbReference>
<dbReference type="Pfam" id="PF01397">
    <property type="entry name" value="Terpene_synth"/>
    <property type="match status" value="1"/>
</dbReference>
<gene>
    <name evidence="8" type="ORF">SASPL_148778</name>
</gene>
<feature type="domain" description="Terpene synthase N-terminal" evidence="6">
    <location>
        <begin position="45"/>
        <end position="203"/>
    </location>
</feature>
<keyword evidence="3" id="KW-0479">Metal-binding</keyword>
<evidence type="ECO:0000256" key="3">
    <source>
        <dbReference type="ARBA" id="ARBA00022723"/>
    </source>
</evidence>
<dbReference type="InterPro" id="IPR001906">
    <property type="entry name" value="Terpene_synth_N"/>
</dbReference>
<evidence type="ECO:0000256" key="1">
    <source>
        <dbReference type="ARBA" id="ARBA00004721"/>
    </source>
</evidence>
<keyword evidence="5" id="KW-0456">Lyase</keyword>
<dbReference type="GO" id="GO:0009686">
    <property type="term" value="P:gibberellin biosynthetic process"/>
    <property type="evidence" value="ECO:0007669"/>
    <property type="project" value="TreeGrafter"/>
</dbReference>
<dbReference type="InterPro" id="IPR005630">
    <property type="entry name" value="Terpene_synthase_metal-bd"/>
</dbReference>
<dbReference type="GO" id="GO:0000287">
    <property type="term" value="F:magnesium ion binding"/>
    <property type="evidence" value="ECO:0007669"/>
    <property type="project" value="InterPro"/>
</dbReference>
<dbReference type="InterPro" id="IPR008949">
    <property type="entry name" value="Isoprenoid_synthase_dom_sf"/>
</dbReference>
<dbReference type="SUPFAM" id="SSF48576">
    <property type="entry name" value="Terpenoid synthases"/>
    <property type="match status" value="1"/>
</dbReference>
<comment type="similarity">
    <text evidence="2">Belongs to the terpene synthase family.</text>
</comment>
<dbReference type="Pfam" id="PF03936">
    <property type="entry name" value="Terpene_synth_C"/>
    <property type="match status" value="1"/>
</dbReference>